<dbReference type="OrthoDB" id="9814399at2"/>
<feature type="chain" id="PRO_5011461799" evidence="1">
    <location>
        <begin position="20"/>
        <end position="148"/>
    </location>
</feature>
<organism evidence="3 4">
    <name type="scientific">Chryseobacterium soldanellicola</name>
    <dbReference type="NCBI Taxonomy" id="311333"/>
    <lineage>
        <taxon>Bacteria</taxon>
        <taxon>Pseudomonadati</taxon>
        <taxon>Bacteroidota</taxon>
        <taxon>Flavobacteriia</taxon>
        <taxon>Flavobacteriales</taxon>
        <taxon>Weeksellaceae</taxon>
        <taxon>Chryseobacterium group</taxon>
        <taxon>Chryseobacterium</taxon>
    </lineage>
</organism>
<feature type="domain" description="DUF2147" evidence="2">
    <location>
        <begin position="29"/>
        <end position="146"/>
    </location>
</feature>
<dbReference type="STRING" id="311333.SAMN05421664_3266"/>
<evidence type="ECO:0000259" key="2">
    <source>
        <dbReference type="Pfam" id="PF09917"/>
    </source>
</evidence>
<gene>
    <name evidence="3" type="ORF">SAMN05421664_3266</name>
</gene>
<dbReference type="Proteomes" id="UP000199627">
    <property type="component" value="Unassembled WGS sequence"/>
</dbReference>
<evidence type="ECO:0000313" key="4">
    <source>
        <dbReference type="Proteomes" id="UP000199627"/>
    </source>
</evidence>
<dbReference type="Gene3D" id="2.40.128.520">
    <property type="match status" value="1"/>
</dbReference>
<dbReference type="PANTHER" id="PTHR36919:SF2">
    <property type="entry name" value="BLL6627 PROTEIN"/>
    <property type="match status" value="1"/>
</dbReference>
<protein>
    <submittedName>
        <fullName evidence="3">Uncharacterized conserved protein, DUF2147 family</fullName>
    </submittedName>
</protein>
<dbReference type="AlphaFoldDB" id="A0A1H1FUQ9"/>
<feature type="signal peptide" evidence="1">
    <location>
        <begin position="1"/>
        <end position="19"/>
    </location>
</feature>
<evidence type="ECO:0000256" key="1">
    <source>
        <dbReference type="SAM" id="SignalP"/>
    </source>
</evidence>
<sequence>MKNLLFTVVMLLVTVTTFAQKLSADKIIGVWESVDSDPKLKFEFYKSDGKYFGKLLYASNMYEADGKTIKKDDKNPDKSLRGRSRYGITNITDLTYQDGEYTGGNLYNPAEGSNYRVKAKLKNGDEMDFRGYVGISLLGKTMKFKRVK</sequence>
<dbReference type="RefSeq" id="WP_089756774.1">
    <property type="nucleotide sequence ID" value="NZ_FNKL01000004.1"/>
</dbReference>
<name>A0A1H1FUQ9_9FLAO</name>
<evidence type="ECO:0000313" key="3">
    <source>
        <dbReference type="EMBL" id="SDR04459.1"/>
    </source>
</evidence>
<keyword evidence="1" id="KW-0732">Signal</keyword>
<accession>A0A1H1FUQ9</accession>
<proteinExistence type="predicted"/>
<dbReference type="PANTHER" id="PTHR36919">
    <property type="entry name" value="BLR1215 PROTEIN"/>
    <property type="match status" value="1"/>
</dbReference>
<reference evidence="4" key="1">
    <citation type="submission" date="2016-10" db="EMBL/GenBank/DDBJ databases">
        <authorList>
            <person name="Varghese N."/>
            <person name="Submissions S."/>
        </authorList>
    </citation>
    <scope>NUCLEOTIDE SEQUENCE [LARGE SCALE GENOMIC DNA]</scope>
    <source>
        <strain evidence="4">DSM 17072</strain>
    </source>
</reference>
<dbReference type="InterPro" id="IPR019223">
    <property type="entry name" value="DUF2147"/>
</dbReference>
<dbReference type="Pfam" id="PF09917">
    <property type="entry name" value="DUF2147"/>
    <property type="match status" value="1"/>
</dbReference>
<keyword evidence="4" id="KW-1185">Reference proteome</keyword>
<dbReference type="EMBL" id="FNKL01000004">
    <property type="protein sequence ID" value="SDR04459.1"/>
    <property type="molecule type" value="Genomic_DNA"/>
</dbReference>